<dbReference type="PANTHER" id="PTHR48079:SF6">
    <property type="entry name" value="NAD(P)-BINDING DOMAIN-CONTAINING PROTEIN-RELATED"/>
    <property type="match status" value="1"/>
</dbReference>
<protein>
    <submittedName>
        <fullName evidence="3">NAD-dependent epimerase/dehydratase family protein</fullName>
    </submittedName>
</protein>
<dbReference type="PANTHER" id="PTHR48079">
    <property type="entry name" value="PROTEIN YEEZ"/>
    <property type="match status" value="1"/>
</dbReference>
<organism evidence="3 4">
    <name type="scientific">Yoonia rhodophyticola</name>
    <dbReference type="NCBI Taxonomy" id="3137370"/>
    <lineage>
        <taxon>Bacteria</taxon>
        <taxon>Pseudomonadati</taxon>
        <taxon>Pseudomonadota</taxon>
        <taxon>Alphaproteobacteria</taxon>
        <taxon>Rhodobacterales</taxon>
        <taxon>Paracoccaceae</taxon>
        <taxon>Yoonia</taxon>
    </lineage>
</organism>
<dbReference type="Proteomes" id="UP001470809">
    <property type="component" value="Chromosome"/>
</dbReference>
<feature type="chain" id="PRO_5047078892" evidence="1">
    <location>
        <begin position="20"/>
        <end position="328"/>
    </location>
</feature>
<dbReference type="InterPro" id="IPR036291">
    <property type="entry name" value="NAD(P)-bd_dom_sf"/>
</dbReference>
<evidence type="ECO:0000256" key="1">
    <source>
        <dbReference type="SAM" id="SignalP"/>
    </source>
</evidence>
<evidence type="ECO:0000313" key="3">
    <source>
        <dbReference type="EMBL" id="XFU26403.1"/>
    </source>
</evidence>
<feature type="domain" description="NAD-dependent epimerase/dehydratase" evidence="2">
    <location>
        <begin position="3"/>
        <end position="44"/>
    </location>
</feature>
<accession>A0ABZ3JBL0</accession>
<sequence length="328" mass="35085">MRILIVGGTGFLGSATARAAVAGGHQVTVMTRSGRNVATSAQALIADRTSDVPDLRGQFDAVIDTCGYAPDMVARLLQATGPVRYVFVSSISVYDDMSVAQFDETATASAATQDDLDLAAAVEPALRCVADPYGASYGRLKRSCEIAAEEGSEGNCALIRLGLIVGPEDYTDRFTWWVRRCDQDGPLAVPGPPDRDIQLIDVNDAGAFLVRLAEQGQTGAFHLTGQPMTMQKMLETICAATGRAVDIQYKPLAVFTNAGMRHWTDLPFIVPDAPALAHMLNVSTTKAQQAGLWTRPLAQTVQAVLAWDRGQRDRDLKAGMSPAQEATV</sequence>
<feature type="signal peptide" evidence="1">
    <location>
        <begin position="1"/>
        <end position="19"/>
    </location>
</feature>
<dbReference type="InterPro" id="IPR051783">
    <property type="entry name" value="NAD(P)-dependent_oxidoreduct"/>
</dbReference>
<reference evidence="3 4" key="2">
    <citation type="submission" date="2024-08" db="EMBL/GenBank/DDBJ databases">
        <title>Phylogenomic analyses of a clade within the roseobacter group suggest taxonomic reassignments of species of the genera Aestuariivita, Citreicella, Loktanella, Nautella, Pelagibaca, Ruegeria, Thalassobius, Thiobacimonas and Tropicibacter, and the proposal o.</title>
        <authorList>
            <person name="Jeon C.O."/>
        </authorList>
    </citation>
    <scope>NUCLEOTIDE SEQUENCE [LARGE SCALE GENOMIC DNA]</scope>
    <source>
        <strain evidence="3 4">SS1-5</strain>
    </source>
</reference>
<keyword evidence="4" id="KW-1185">Reference proteome</keyword>
<evidence type="ECO:0000313" key="4">
    <source>
        <dbReference type="Proteomes" id="UP001470809"/>
    </source>
</evidence>
<dbReference type="Gene3D" id="3.40.50.720">
    <property type="entry name" value="NAD(P)-binding Rossmann-like Domain"/>
    <property type="match status" value="1"/>
</dbReference>
<gene>
    <name evidence="3" type="ORF">AABB31_23170</name>
</gene>
<dbReference type="Pfam" id="PF01370">
    <property type="entry name" value="Epimerase"/>
    <property type="match status" value="1"/>
</dbReference>
<dbReference type="EMBL" id="CP151767">
    <property type="protein sequence ID" value="XFU26403.1"/>
    <property type="molecule type" value="Genomic_DNA"/>
</dbReference>
<name>A0ABZ3JBL0_9RHOB</name>
<keyword evidence="1" id="KW-0732">Signal</keyword>
<proteinExistence type="predicted"/>
<dbReference type="RefSeq" id="WP_373634799.1">
    <property type="nucleotide sequence ID" value="NZ_CP151767.2"/>
</dbReference>
<evidence type="ECO:0000259" key="2">
    <source>
        <dbReference type="Pfam" id="PF01370"/>
    </source>
</evidence>
<dbReference type="InterPro" id="IPR001509">
    <property type="entry name" value="Epimerase_deHydtase"/>
</dbReference>
<reference evidence="4" key="1">
    <citation type="submission" date="2024-04" db="EMBL/GenBank/DDBJ databases">
        <title>Phylogenomic analyses of a clade within the roseobacter group suggest taxonomic reassignments of species of the genera Aestuariivita, Citreicella, Loktanella, Nautella, Pelagibaca, Ruegeria, Thalassobius, Thiobacimonas and Tropicibacter, and the proposal o.</title>
        <authorList>
            <person name="Jeon C.O."/>
        </authorList>
    </citation>
    <scope>NUCLEOTIDE SEQUENCE [LARGE SCALE GENOMIC DNA]</scope>
    <source>
        <strain evidence="4">SS1-5</strain>
    </source>
</reference>
<dbReference type="SUPFAM" id="SSF51735">
    <property type="entry name" value="NAD(P)-binding Rossmann-fold domains"/>
    <property type="match status" value="1"/>
</dbReference>